<name>A0A7J2T9K5_9CREN</name>
<dbReference type="AlphaFoldDB" id="A0A7J2T9K5"/>
<accession>A0A7J2T9K5</accession>
<sequence>MSSYNQDIIAVEVKKERQIRFESAEEEERKKIIRSEYKEELVKAEEVRGIELVVQQEVEGSASLEPVRVDITFPLQVPVVAILHRGSELREVVLPFIKNVNVYAYIKYGIRELNLVLQPKPHVLLTKFTVAIDKSMLRLSKLEAVKVRLKLSKPSPIPLPILGGVRVSLSEKADEVRAVLNVERIKGFNMLDLLFTGDRVEEF</sequence>
<protein>
    <submittedName>
        <fullName evidence="1">Uncharacterized protein</fullName>
    </submittedName>
</protein>
<dbReference type="EMBL" id="DSLL01000007">
    <property type="protein sequence ID" value="HEH30672.1"/>
    <property type="molecule type" value="Genomic_DNA"/>
</dbReference>
<organism evidence="1">
    <name type="scientific">Ignisphaera aggregans</name>
    <dbReference type="NCBI Taxonomy" id="334771"/>
    <lineage>
        <taxon>Archaea</taxon>
        <taxon>Thermoproteota</taxon>
        <taxon>Thermoprotei</taxon>
        <taxon>Desulfurococcales</taxon>
        <taxon>Desulfurococcaceae</taxon>
        <taxon>Ignisphaera</taxon>
    </lineage>
</organism>
<proteinExistence type="predicted"/>
<gene>
    <name evidence="1" type="ORF">ENP99_00935</name>
</gene>
<evidence type="ECO:0000313" key="1">
    <source>
        <dbReference type="EMBL" id="HEH30672.1"/>
    </source>
</evidence>
<reference evidence="1" key="1">
    <citation type="journal article" date="2020" name="mSystems">
        <title>Genome- and Community-Level Interaction Insights into Carbon Utilization and Element Cycling Functions of Hydrothermarchaeota in Hydrothermal Sediment.</title>
        <authorList>
            <person name="Zhou Z."/>
            <person name="Liu Y."/>
            <person name="Xu W."/>
            <person name="Pan J."/>
            <person name="Luo Z.H."/>
            <person name="Li M."/>
        </authorList>
    </citation>
    <scope>NUCLEOTIDE SEQUENCE [LARGE SCALE GENOMIC DNA]</scope>
    <source>
        <strain evidence="1">SpSt-27</strain>
    </source>
</reference>
<comment type="caution">
    <text evidence="1">The sequence shown here is derived from an EMBL/GenBank/DDBJ whole genome shotgun (WGS) entry which is preliminary data.</text>
</comment>